<comment type="caution">
    <text evidence="2">The sequence shown here is derived from an EMBL/GenBank/DDBJ whole genome shotgun (WGS) entry which is preliminary data.</text>
</comment>
<gene>
    <name evidence="2" type="ORF">US19_C0022G0014</name>
</gene>
<evidence type="ECO:0000256" key="1">
    <source>
        <dbReference type="SAM" id="Phobius"/>
    </source>
</evidence>
<dbReference type="Proteomes" id="UP000034492">
    <property type="component" value="Unassembled WGS sequence"/>
</dbReference>
<dbReference type="EMBL" id="LBSA01000022">
    <property type="protein sequence ID" value="KKQ08553.1"/>
    <property type="molecule type" value="Genomic_DNA"/>
</dbReference>
<evidence type="ECO:0000313" key="2">
    <source>
        <dbReference type="EMBL" id="KKQ08553.1"/>
    </source>
</evidence>
<keyword evidence="1" id="KW-1133">Transmembrane helix</keyword>
<name>A0A0G0ENG0_9BACT</name>
<accession>A0A0G0ENG0</accession>
<dbReference type="AlphaFoldDB" id="A0A0G0ENG0"/>
<reference evidence="2 3" key="1">
    <citation type="journal article" date="2015" name="Nature">
        <title>rRNA introns, odd ribosomes, and small enigmatic genomes across a large radiation of phyla.</title>
        <authorList>
            <person name="Brown C.T."/>
            <person name="Hug L.A."/>
            <person name="Thomas B.C."/>
            <person name="Sharon I."/>
            <person name="Castelle C.J."/>
            <person name="Singh A."/>
            <person name="Wilkins M.J."/>
            <person name="Williams K.H."/>
            <person name="Banfield J.F."/>
        </authorList>
    </citation>
    <scope>NUCLEOTIDE SEQUENCE [LARGE SCALE GENOMIC DNA]</scope>
</reference>
<proteinExistence type="predicted"/>
<keyword evidence="1" id="KW-0472">Membrane</keyword>
<sequence>MKILVILTLLVLDYSALDDITTGNEPDYTLEYAILALSAVIFLHWYNRVNKI</sequence>
<organism evidence="2 3">
    <name type="scientific">Candidatus Daviesbacteria bacterium GW2011_GWB1_36_5</name>
    <dbReference type="NCBI Taxonomy" id="1618426"/>
    <lineage>
        <taxon>Bacteria</taxon>
        <taxon>Candidatus Daviesiibacteriota</taxon>
    </lineage>
</organism>
<evidence type="ECO:0000313" key="3">
    <source>
        <dbReference type="Proteomes" id="UP000034492"/>
    </source>
</evidence>
<feature type="transmembrane region" description="Helical" evidence="1">
    <location>
        <begin position="28"/>
        <end position="46"/>
    </location>
</feature>
<protein>
    <submittedName>
        <fullName evidence="2">Uncharacterized protein</fullName>
    </submittedName>
</protein>
<keyword evidence="1" id="KW-0812">Transmembrane</keyword>